<dbReference type="PANTHER" id="PTHR37984">
    <property type="entry name" value="PROTEIN CBG26694"/>
    <property type="match status" value="1"/>
</dbReference>
<dbReference type="SUPFAM" id="SSF56672">
    <property type="entry name" value="DNA/RNA polymerases"/>
    <property type="match status" value="1"/>
</dbReference>
<dbReference type="InterPro" id="IPR016197">
    <property type="entry name" value="Chromo-like_dom_sf"/>
</dbReference>
<dbReference type="Proteomes" id="UP001529510">
    <property type="component" value="Unassembled WGS sequence"/>
</dbReference>
<evidence type="ECO:0000256" key="3">
    <source>
        <dbReference type="ARBA" id="ARBA00022679"/>
    </source>
</evidence>
<evidence type="ECO:0000256" key="8">
    <source>
        <dbReference type="ARBA" id="ARBA00022918"/>
    </source>
</evidence>
<keyword evidence="8" id="KW-0695">RNA-directed DNA polymerase</keyword>
<evidence type="ECO:0000313" key="13">
    <source>
        <dbReference type="Proteomes" id="UP001529510"/>
    </source>
</evidence>
<keyword evidence="13" id="KW-1185">Reference proteome</keyword>
<feature type="region of interest" description="Disordered" evidence="9">
    <location>
        <begin position="1148"/>
        <end position="1201"/>
    </location>
</feature>
<dbReference type="EMBL" id="JAMKFB020000327">
    <property type="protein sequence ID" value="KAL0149687.1"/>
    <property type="molecule type" value="Genomic_DNA"/>
</dbReference>
<evidence type="ECO:0000256" key="2">
    <source>
        <dbReference type="ARBA" id="ARBA00012180"/>
    </source>
</evidence>
<evidence type="ECO:0000256" key="9">
    <source>
        <dbReference type="SAM" id="MobiDB-lite"/>
    </source>
</evidence>
<feature type="domain" description="Integrase catalytic" evidence="11">
    <location>
        <begin position="749"/>
        <end position="958"/>
    </location>
</feature>
<protein>
    <recommendedName>
        <fullName evidence="2">ribonuclease H</fullName>
        <ecNumber evidence="2">3.1.26.4</ecNumber>
    </recommendedName>
</protein>
<dbReference type="GO" id="GO:0004523">
    <property type="term" value="F:RNA-DNA hybrid ribonuclease activity"/>
    <property type="evidence" value="ECO:0007669"/>
    <property type="project" value="UniProtKB-EC"/>
</dbReference>
<evidence type="ECO:0000256" key="7">
    <source>
        <dbReference type="ARBA" id="ARBA00022801"/>
    </source>
</evidence>
<keyword evidence="7" id="KW-0378">Hydrolase</keyword>
<dbReference type="AlphaFoldDB" id="A0ABD0MHZ6"/>
<dbReference type="Pfam" id="PF17917">
    <property type="entry name" value="RT_RNaseH"/>
    <property type="match status" value="1"/>
</dbReference>
<dbReference type="PROSITE" id="PS50994">
    <property type="entry name" value="INTEGRASE"/>
    <property type="match status" value="1"/>
</dbReference>
<dbReference type="CDD" id="cd09274">
    <property type="entry name" value="RNase_HI_RT_Ty3"/>
    <property type="match status" value="1"/>
</dbReference>
<dbReference type="PROSITE" id="PS50878">
    <property type="entry name" value="RT_POL"/>
    <property type="match status" value="1"/>
</dbReference>
<dbReference type="EC" id="3.1.26.4" evidence="2"/>
<dbReference type="PANTHER" id="PTHR37984:SF5">
    <property type="entry name" value="PROTEIN NYNRIN-LIKE"/>
    <property type="match status" value="1"/>
</dbReference>
<dbReference type="InterPro" id="IPR001584">
    <property type="entry name" value="Integrase_cat-core"/>
</dbReference>
<dbReference type="InterPro" id="IPR043502">
    <property type="entry name" value="DNA/RNA_pol_sf"/>
</dbReference>
<sequence length="1201" mass="136701">MLATHQQQLQRLTSLTEELVKTPQSLHITEASVRSADPPQPLPRLAFLEKFNGLPEKCKGFLMQCSLLVSQQPLLYPTDDFGLGHRCLEGEADVFSAGFLKRFREVFEHSAYGGEVGEQLLALRQGRKTATDYALAFCTLAAQTGWKDEPLKLLYRKGLTMELQSELACCDEDKTLNEFIDLSIRIDNLALNQQPQFPKLNPCRLDKLISRLRREKGGSTTRPSQGFLSYSTTILKVSRVAALDGCLLGEGRVKFTTDNLALQTGALHTETIRLFTIDSPQNPIILGLPWLEKRNPQISWTSRQVLQWSDFCHQECLLSSSPRTTPRPDKLTETISTPGLPPEYLDLAETFSKAKASRLPPHRANDCAIDFLSGSVPPRGRIFPLSQTESEAMKAYIEEELAKGFIRPSTSPASAGFFFVKKKDDGLRPCIDYRGLNEIIAKFRYPLPLVPAALERLRSVQFFTKLDLCNAYNLIRIREGDEWKTAFSTTTGHYENSVMPFGVVSSPSVFQAFVNNIFRDMLNHWVIVYIDIILIFSDTRNQHVQHARVVLQRLIDNQLYAKFEKYPEFELTVEVDASNTGIRAILSQRHDNLPKLYPCAFYSRKLTLAEQNYDVGNRELLAKKAAFEERRHWLEVAKLPFIVLMDHRNLKPGGLFFTRFDFKVTYRPGSKNTKADALSEHIIPSTLILGPVQTQNLHHLGVLQTAPMFLRPFDNMHNSRSAGHPEITATAHLISNRFCPAGLLQPLPIPQRPWSHISIDFFTDLPNSRNFTTILTVIDRFSNACRLKRKGRKGRDVRPSMVTHTQNFHIAIAAAPGEQLGDRCLAQGEHWLFTPSTFNPCRTWDSNLKPFDYKPDSLTIRIPLPKLPTAFETAEFTTCIWSAFCQHLNIISLTSGYHPESNGQVERLNQEFTRFLHSYCHLNQQDWSRYLLWADYAQNSLRKPSTGLTPFQCVLGFQPPLFPWSGEPSELPAVNDCLQRSEESWNLAHVHLQRAVRRVREQADRLRRPGPAYTPGQWVWLSSRDLCLRLPCRKLSPRYVGPFKILKRITPVSFSLAFPTNYRISPTFHVSLLRPAGAPRGVEDQEETEDESTPPVIVDGKEAYQVRDSRRRGRVLQYLIESEGYAPEERSWVNSQDILDPMLTADFHKTHPERPAPRPRGRPRRHTLPRFRSRSQGGGSVMNQASVAPSDCHRRAPSPEY</sequence>
<organism evidence="12 13">
    <name type="scientific">Cirrhinus mrigala</name>
    <name type="common">Mrigala</name>
    <dbReference type="NCBI Taxonomy" id="683832"/>
    <lineage>
        <taxon>Eukaryota</taxon>
        <taxon>Metazoa</taxon>
        <taxon>Chordata</taxon>
        <taxon>Craniata</taxon>
        <taxon>Vertebrata</taxon>
        <taxon>Euteleostomi</taxon>
        <taxon>Actinopterygii</taxon>
        <taxon>Neopterygii</taxon>
        <taxon>Teleostei</taxon>
        <taxon>Ostariophysi</taxon>
        <taxon>Cypriniformes</taxon>
        <taxon>Cyprinidae</taxon>
        <taxon>Labeoninae</taxon>
        <taxon>Labeonini</taxon>
        <taxon>Cirrhinus</taxon>
    </lineage>
</organism>
<evidence type="ECO:0000256" key="6">
    <source>
        <dbReference type="ARBA" id="ARBA00022759"/>
    </source>
</evidence>
<keyword evidence="6" id="KW-0255">Endonuclease</keyword>
<evidence type="ECO:0000259" key="10">
    <source>
        <dbReference type="PROSITE" id="PS50878"/>
    </source>
</evidence>
<keyword evidence="5" id="KW-0540">Nuclease</keyword>
<accession>A0ABD0MHZ6</accession>
<keyword evidence="4" id="KW-0548">Nucleotidyltransferase</keyword>
<dbReference type="InterPro" id="IPR056924">
    <property type="entry name" value="SH3_Tf2-1"/>
</dbReference>
<dbReference type="SUPFAM" id="SSF53098">
    <property type="entry name" value="Ribonuclease H-like"/>
    <property type="match status" value="1"/>
</dbReference>
<feature type="domain" description="Reverse transcriptase" evidence="10">
    <location>
        <begin position="401"/>
        <end position="584"/>
    </location>
</feature>
<evidence type="ECO:0000259" key="11">
    <source>
        <dbReference type="PROSITE" id="PS50994"/>
    </source>
</evidence>
<dbReference type="Gene3D" id="2.40.50.40">
    <property type="match status" value="1"/>
</dbReference>
<dbReference type="InterPro" id="IPR041373">
    <property type="entry name" value="RT_RNaseH"/>
</dbReference>
<dbReference type="InterPro" id="IPR050951">
    <property type="entry name" value="Retrovirus_Pol_polyprotein"/>
</dbReference>
<dbReference type="InterPro" id="IPR043128">
    <property type="entry name" value="Rev_trsase/Diguanyl_cyclase"/>
</dbReference>
<dbReference type="CDD" id="cd01647">
    <property type="entry name" value="RT_LTR"/>
    <property type="match status" value="1"/>
</dbReference>
<dbReference type="Pfam" id="PF24626">
    <property type="entry name" value="SH3_Tf2-1"/>
    <property type="match status" value="1"/>
</dbReference>
<feature type="compositionally biased region" description="Basic residues" evidence="9">
    <location>
        <begin position="1157"/>
        <end position="1173"/>
    </location>
</feature>
<keyword evidence="3" id="KW-0808">Transferase</keyword>
<dbReference type="SUPFAM" id="SSF54160">
    <property type="entry name" value="Chromo domain-like"/>
    <property type="match status" value="1"/>
</dbReference>
<dbReference type="Pfam" id="PF00078">
    <property type="entry name" value="RVT_1"/>
    <property type="match status" value="1"/>
</dbReference>
<proteinExistence type="inferred from homology"/>
<evidence type="ECO:0000256" key="4">
    <source>
        <dbReference type="ARBA" id="ARBA00022695"/>
    </source>
</evidence>
<dbReference type="InterPro" id="IPR012337">
    <property type="entry name" value="RNaseH-like_sf"/>
</dbReference>
<dbReference type="InterPro" id="IPR000477">
    <property type="entry name" value="RT_dom"/>
</dbReference>
<dbReference type="InterPro" id="IPR036397">
    <property type="entry name" value="RNaseH_sf"/>
</dbReference>
<dbReference type="Gene3D" id="3.10.10.10">
    <property type="entry name" value="HIV Type 1 Reverse Transcriptase, subunit A, domain 1"/>
    <property type="match status" value="1"/>
</dbReference>
<comment type="similarity">
    <text evidence="1">Belongs to the beta type-B retroviral polymerase family. HERV class-II K(HML-2) pol subfamily.</text>
</comment>
<reference evidence="12 13" key="1">
    <citation type="submission" date="2024-05" db="EMBL/GenBank/DDBJ databases">
        <title>Genome sequencing and assembly of Indian major carp, Cirrhinus mrigala (Hamilton, 1822).</title>
        <authorList>
            <person name="Mohindra V."/>
            <person name="Chowdhury L.M."/>
            <person name="Lal K."/>
            <person name="Jena J.K."/>
        </authorList>
    </citation>
    <scope>NUCLEOTIDE SEQUENCE [LARGE SCALE GENOMIC DNA]</scope>
    <source>
        <strain evidence="12">CM1030</strain>
        <tissue evidence="12">Blood</tissue>
    </source>
</reference>
<dbReference type="Gene3D" id="3.30.70.270">
    <property type="match status" value="1"/>
</dbReference>
<name>A0ABD0MHZ6_CIRMR</name>
<gene>
    <name evidence="12" type="ORF">M9458_054970</name>
</gene>
<feature type="region of interest" description="Disordered" evidence="9">
    <location>
        <begin position="1079"/>
        <end position="1104"/>
    </location>
</feature>
<evidence type="ECO:0000256" key="1">
    <source>
        <dbReference type="ARBA" id="ARBA00010879"/>
    </source>
</evidence>
<evidence type="ECO:0000313" key="12">
    <source>
        <dbReference type="EMBL" id="KAL0149687.1"/>
    </source>
</evidence>
<dbReference type="Gene3D" id="3.30.420.10">
    <property type="entry name" value="Ribonuclease H-like superfamily/Ribonuclease H"/>
    <property type="match status" value="2"/>
</dbReference>
<comment type="caution">
    <text evidence="12">The sequence shown here is derived from an EMBL/GenBank/DDBJ whole genome shotgun (WGS) entry which is preliminary data.</text>
</comment>
<dbReference type="GO" id="GO:0003964">
    <property type="term" value="F:RNA-directed DNA polymerase activity"/>
    <property type="evidence" value="ECO:0007669"/>
    <property type="project" value="UniProtKB-KW"/>
</dbReference>
<evidence type="ECO:0000256" key="5">
    <source>
        <dbReference type="ARBA" id="ARBA00022722"/>
    </source>
</evidence>